<dbReference type="OrthoDB" id="9035489at2"/>
<keyword evidence="2" id="KW-1185">Reference proteome</keyword>
<gene>
    <name evidence="1" type="ORF">CFX0092_P0003</name>
</gene>
<keyword evidence="1" id="KW-0614">Plasmid</keyword>
<evidence type="ECO:0000313" key="1">
    <source>
        <dbReference type="EMBL" id="CUS06403.1"/>
    </source>
</evidence>
<dbReference type="KEGG" id="pbf:CFX0092_P0003"/>
<sequence length="105" mass="11807">MTDFIDSPTPPTQEGAKHDLLSASWYPYDASDEWRQSWPSPPAAPAGDWAVAAARGIIHNLLDRRAIKRGFEDVDEDVRLEIVETIAMIIRTAPGWYEQQEEATP</sequence>
<dbReference type="Proteomes" id="UP000215027">
    <property type="component" value="Plasmid III"/>
</dbReference>
<dbReference type="RefSeq" id="WP_095045701.1">
    <property type="nucleotide sequence ID" value="NZ_LN890657.1"/>
</dbReference>
<accession>A0A161JMZ7</accession>
<organism evidence="1 2">
    <name type="scientific">Candidatus Promineifilum breve</name>
    <dbReference type="NCBI Taxonomy" id="1806508"/>
    <lineage>
        <taxon>Bacteria</taxon>
        <taxon>Bacillati</taxon>
        <taxon>Chloroflexota</taxon>
        <taxon>Ardenticatenia</taxon>
        <taxon>Candidatus Promineifilales</taxon>
        <taxon>Candidatus Promineifilaceae</taxon>
        <taxon>Candidatus Promineifilum</taxon>
    </lineage>
</organism>
<evidence type="ECO:0000313" key="2">
    <source>
        <dbReference type="Proteomes" id="UP000215027"/>
    </source>
</evidence>
<geneLocation type="plasmid" evidence="1 2">
    <name>III</name>
</geneLocation>
<dbReference type="AlphaFoldDB" id="A0A161JMZ7"/>
<name>A0A161JMZ7_9CHLR</name>
<reference evidence="1" key="1">
    <citation type="submission" date="2016-01" db="EMBL/GenBank/DDBJ databases">
        <authorList>
            <person name="Mcilroy J.S."/>
            <person name="Karst M S."/>
            <person name="Albertsen M."/>
        </authorList>
    </citation>
    <scope>NUCLEOTIDE SEQUENCE</scope>
    <source>
        <strain evidence="1">Cfx-K</strain>
        <plasmid evidence="1">III</plasmid>
    </source>
</reference>
<proteinExistence type="predicted"/>
<dbReference type="EMBL" id="LN890657">
    <property type="protein sequence ID" value="CUS06403.1"/>
    <property type="molecule type" value="Genomic_DNA"/>
</dbReference>
<protein>
    <submittedName>
        <fullName evidence="1">Uncharacterized protein</fullName>
    </submittedName>
</protein>